<keyword evidence="1" id="KW-0812">Transmembrane</keyword>
<accession>A0A067KKZ3</accession>
<dbReference type="PANTHER" id="PTHR33306">
    <property type="entry name" value="EXPRESSED PROTEIN-RELATED-RELATED"/>
    <property type="match status" value="1"/>
</dbReference>
<evidence type="ECO:0000313" key="3">
    <source>
        <dbReference type="Proteomes" id="UP000027138"/>
    </source>
</evidence>
<keyword evidence="1" id="KW-0472">Membrane</keyword>
<dbReference type="PANTHER" id="PTHR33306:SF40">
    <property type="entry name" value="EXPRESSED PROTEIN"/>
    <property type="match status" value="1"/>
</dbReference>
<name>A0A067KKZ3_JATCU</name>
<dbReference type="EMBL" id="KK914420">
    <property type="protein sequence ID" value="KDP36921.1"/>
    <property type="molecule type" value="Genomic_DNA"/>
</dbReference>
<evidence type="ECO:0000256" key="1">
    <source>
        <dbReference type="SAM" id="Phobius"/>
    </source>
</evidence>
<dbReference type="KEGG" id="jcu:105635341"/>
<organism evidence="2 3">
    <name type="scientific">Jatropha curcas</name>
    <name type="common">Barbados nut</name>
    <dbReference type="NCBI Taxonomy" id="180498"/>
    <lineage>
        <taxon>Eukaryota</taxon>
        <taxon>Viridiplantae</taxon>
        <taxon>Streptophyta</taxon>
        <taxon>Embryophyta</taxon>
        <taxon>Tracheophyta</taxon>
        <taxon>Spermatophyta</taxon>
        <taxon>Magnoliopsida</taxon>
        <taxon>eudicotyledons</taxon>
        <taxon>Gunneridae</taxon>
        <taxon>Pentapetalae</taxon>
        <taxon>rosids</taxon>
        <taxon>fabids</taxon>
        <taxon>Malpighiales</taxon>
        <taxon>Euphorbiaceae</taxon>
        <taxon>Crotonoideae</taxon>
        <taxon>Jatropheae</taxon>
        <taxon>Jatropha</taxon>
    </lineage>
</organism>
<proteinExistence type="predicted"/>
<gene>
    <name evidence="2" type="ORF">JCGZ_08212</name>
</gene>
<feature type="transmembrane region" description="Helical" evidence="1">
    <location>
        <begin position="62"/>
        <end position="80"/>
    </location>
</feature>
<evidence type="ECO:0000313" key="2">
    <source>
        <dbReference type="EMBL" id="KDP36921.1"/>
    </source>
</evidence>
<feature type="transmembrane region" description="Helical" evidence="1">
    <location>
        <begin position="30"/>
        <end position="50"/>
    </location>
</feature>
<keyword evidence="1" id="KW-1133">Transmembrane helix</keyword>
<dbReference type="AlphaFoldDB" id="A0A067KKZ3"/>
<sequence length="136" mass="15900">MGWFWRERRGPAWKQGWTEHTLASISPPPFPLLAIFLIIFLLLFLSSYFNYKYQIQHTVINFKLFLLFLPVLLILLAQLVSKCEGSFFPATKARYGTVRRSWDLPWGVAVLVVVLLVMISYQSSLRSFWSPIVWSD</sequence>
<dbReference type="Proteomes" id="UP000027138">
    <property type="component" value="Unassembled WGS sequence"/>
</dbReference>
<protein>
    <submittedName>
        <fullName evidence="2">Uncharacterized protein</fullName>
    </submittedName>
</protein>
<keyword evidence="3" id="KW-1185">Reference proteome</keyword>
<reference evidence="2 3" key="1">
    <citation type="journal article" date="2014" name="PLoS ONE">
        <title>Global Analysis of Gene Expression Profiles in Physic Nut (Jatropha curcas L.) Seedlings Exposed to Salt Stress.</title>
        <authorList>
            <person name="Zhang L."/>
            <person name="Zhang C."/>
            <person name="Wu P."/>
            <person name="Chen Y."/>
            <person name="Li M."/>
            <person name="Jiang H."/>
            <person name="Wu G."/>
        </authorList>
    </citation>
    <scope>NUCLEOTIDE SEQUENCE [LARGE SCALE GENOMIC DNA]</scope>
    <source>
        <strain evidence="3">cv. GZQX0401</strain>
        <tissue evidence="2">Young leaves</tissue>
    </source>
</reference>
<feature type="transmembrane region" description="Helical" evidence="1">
    <location>
        <begin position="104"/>
        <end position="121"/>
    </location>
</feature>